<dbReference type="VEuPathDB" id="VectorBase:PPAI003069"/>
<feature type="compositionally biased region" description="Low complexity" evidence="1">
    <location>
        <begin position="72"/>
        <end position="81"/>
    </location>
</feature>
<evidence type="ECO:0000256" key="2">
    <source>
        <dbReference type="SAM" id="SignalP"/>
    </source>
</evidence>
<accession>A0A1B0D6G0</accession>
<feature type="region of interest" description="Disordered" evidence="1">
    <location>
        <begin position="72"/>
        <end position="140"/>
    </location>
</feature>
<evidence type="ECO:0000313" key="4">
    <source>
        <dbReference type="Proteomes" id="UP000092462"/>
    </source>
</evidence>
<feature type="region of interest" description="Disordered" evidence="1">
    <location>
        <begin position="168"/>
        <end position="194"/>
    </location>
</feature>
<keyword evidence="2" id="KW-0732">Signal</keyword>
<dbReference type="EMBL" id="AJVK01025984">
    <property type="status" value="NOT_ANNOTATED_CDS"/>
    <property type="molecule type" value="Genomic_DNA"/>
</dbReference>
<dbReference type="AlphaFoldDB" id="A0A1B0D6G0"/>
<name>A0A1B0D6G0_PHLPP</name>
<sequence length="194" mass="21549">MLEVQSCVVLLSLFVSCHGFWWSSQPQEPTLKQYPVGYFRTYTYHPFTLAAPPSFPNYQIPQRLAPATGFYQPKQYSSSSAPPAPAPVLPPQTPPQPISDFPPAPQPTNPPPPTPQPQQPLLSRPNPFNSQDAFTYQYAPPPAPYNVQQVQFVPCMCPVTVSVGTDLPAEKRSDDINSLDTQSEQTPIEAKLRR</sequence>
<feature type="compositionally biased region" description="Pro residues" evidence="1">
    <location>
        <begin position="82"/>
        <end position="118"/>
    </location>
</feature>
<feature type="chain" id="PRO_5043489759" evidence="2">
    <location>
        <begin position="20"/>
        <end position="194"/>
    </location>
</feature>
<evidence type="ECO:0000256" key="1">
    <source>
        <dbReference type="SAM" id="MobiDB-lite"/>
    </source>
</evidence>
<proteinExistence type="predicted"/>
<reference evidence="3" key="1">
    <citation type="submission" date="2022-08" db="UniProtKB">
        <authorList>
            <consortium name="EnsemblMetazoa"/>
        </authorList>
    </citation>
    <scope>IDENTIFICATION</scope>
    <source>
        <strain evidence="3">Israel</strain>
    </source>
</reference>
<feature type="compositionally biased region" description="Polar residues" evidence="1">
    <location>
        <begin position="176"/>
        <end position="186"/>
    </location>
</feature>
<feature type="signal peptide" evidence="2">
    <location>
        <begin position="1"/>
        <end position="19"/>
    </location>
</feature>
<organism evidence="3 4">
    <name type="scientific">Phlebotomus papatasi</name>
    <name type="common">Sandfly</name>
    <dbReference type="NCBI Taxonomy" id="29031"/>
    <lineage>
        <taxon>Eukaryota</taxon>
        <taxon>Metazoa</taxon>
        <taxon>Ecdysozoa</taxon>
        <taxon>Arthropoda</taxon>
        <taxon>Hexapoda</taxon>
        <taxon>Insecta</taxon>
        <taxon>Pterygota</taxon>
        <taxon>Neoptera</taxon>
        <taxon>Endopterygota</taxon>
        <taxon>Diptera</taxon>
        <taxon>Nematocera</taxon>
        <taxon>Psychodoidea</taxon>
        <taxon>Psychodidae</taxon>
        <taxon>Phlebotomus</taxon>
        <taxon>Phlebotomus</taxon>
    </lineage>
</organism>
<dbReference type="Proteomes" id="UP000092462">
    <property type="component" value="Unassembled WGS sequence"/>
</dbReference>
<dbReference type="EnsemblMetazoa" id="PPAI003069-RA">
    <property type="protein sequence ID" value="PPAI003069-PA"/>
    <property type="gene ID" value="PPAI003069"/>
</dbReference>
<evidence type="ECO:0000313" key="3">
    <source>
        <dbReference type="EnsemblMetazoa" id="PPAI003069-PA"/>
    </source>
</evidence>
<keyword evidence="4" id="KW-1185">Reference proteome</keyword>
<protein>
    <submittedName>
        <fullName evidence="3">Uncharacterized protein</fullName>
    </submittedName>
</protein>